<dbReference type="EMBL" id="DXIQ01000011">
    <property type="protein sequence ID" value="HIV37837.1"/>
    <property type="molecule type" value="Genomic_DNA"/>
</dbReference>
<evidence type="ECO:0000259" key="10">
    <source>
        <dbReference type="Pfam" id="PF00275"/>
    </source>
</evidence>
<dbReference type="PANTHER" id="PTHR21090">
    <property type="entry name" value="AROM/DEHYDROQUINATE SYNTHASE"/>
    <property type="match status" value="1"/>
</dbReference>
<dbReference type="InterPro" id="IPR023193">
    <property type="entry name" value="EPSP_synthase_CS"/>
</dbReference>
<dbReference type="Proteomes" id="UP000886814">
    <property type="component" value="Unassembled WGS sequence"/>
</dbReference>
<feature type="binding site" evidence="9">
    <location>
        <position position="119"/>
    </location>
    <ligand>
        <name>phosphoenolpyruvate</name>
        <dbReference type="ChEBI" id="CHEBI:58702"/>
    </ligand>
</feature>
<protein>
    <recommendedName>
        <fullName evidence="9">3-phosphoshikimate 1-carboxyvinyltransferase</fullName>
        <ecNumber evidence="9">2.5.1.19</ecNumber>
    </recommendedName>
    <alternativeName>
        <fullName evidence="9">5-enolpyruvylshikimate-3-phosphate synthase</fullName>
        <shortName evidence="9">EPSP synthase</shortName>
        <shortName evidence="9">EPSPS</shortName>
    </alternativeName>
</protein>
<evidence type="ECO:0000256" key="6">
    <source>
        <dbReference type="ARBA" id="ARBA00022679"/>
    </source>
</evidence>
<feature type="binding site" evidence="9">
    <location>
        <position position="312"/>
    </location>
    <ligand>
        <name>3-phosphoshikimate</name>
        <dbReference type="ChEBI" id="CHEBI:145989"/>
    </ligand>
</feature>
<evidence type="ECO:0000256" key="4">
    <source>
        <dbReference type="ARBA" id="ARBA00022490"/>
    </source>
</evidence>
<keyword evidence="6 9" id="KW-0808">Transferase</keyword>
<evidence type="ECO:0000313" key="11">
    <source>
        <dbReference type="EMBL" id="HIV37837.1"/>
    </source>
</evidence>
<feature type="binding site" evidence="9">
    <location>
        <position position="343"/>
    </location>
    <ligand>
        <name>phosphoenolpyruvate</name>
        <dbReference type="ChEBI" id="CHEBI:58702"/>
    </ligand>
</feature>
<dbReference type="InterPro" id="IPR006264">
    <property type="entry name" value="EPSP_synthase"/>
</dbReference>
<evidence type="ECO:0000256" key="5">
    <source>
        <dbReference type="ARBA" id="ARBA00022605"/>
    </source>
</evidence>
<feature type="binding site" evidence="9">
    <location>
        <position position="20"/>
    </location>
    <ligand>
        <name>3-phosphoshikimate</name>
        <dbReference type="ChEBI" id="CHEBI:145989"/>
    </ligand>
</feature>
<reference evidence="11" key="2">
    <citation type="submission" date="2021-04" db="EMBL/GenBank/DDBJ databases">
        <authorList>
            <person name="Gilroy R."/>
        </authorList>
    </citation>
    <scope>NUCLEOTIDE SEQUENCE</scope>
    <source>
        <strain evidence="11">CHK195-9823</strain>
    </source>
</reference>
<dbReference type="PROSITE" id="PS00104">
    <property type="entry name" value="EPSP_SYNTHASE_1"/>
    <property type="match status" value="1"/>
</dbReference>
<evidence type="ECO:0000313" key="12">
    <source>
        <dbReference type="Proteomes" id="UP000886814"/>
    </source>
</evidence>
<dbReference type="GO" id="GO:0008652">
    <property type="term" value="P:amino acid biosynthetic process"/>
    <property type="evidence" value="ECO:0007669"/>
    <property type="project" value="UniProtKB-KW"/>
</dbReference>
<dbReference type="CDD" id="cd01556">
    <property type="entry name" value="EPSP_synthase"/>
    <property type="match status" value="1"/>
</dbReference>
<feature type="binding site" evidence="9">
    <location>
        <position position="166"/>
    </location>
    <ligand>
        <name>phosphoenolpyruvate</name>
        <dbReference type="ChEBI" id="CHEBI:58702"/>
    </ligand>
</feature>
<dbReference type="AlphaFoldDB" id="A0A9D1PAT6"/>
<comment type="catalytic activity">
    <reaction evidence="8">
        <text>3-phosphoshikimate + phosphoenolpyruvate = 5-O-(1-carboxyvinyl)-3-phosphoshikimate + phosphate</text>
        <dbReference type="Rhea" id="RHEA:21256"/>
        <dbReference type="ChEBI" id="CHEBI:43474"/>
        <dbReference type="ChEBI" id="CHEBI:57701"/>
        <dbReference type="ChEBI" id="CHEBI:58702"/>
        <dbReference type="ChEBI" id="CHEBI:145989"/>
        <dbReference type="EC" id="2.5.1.19"/>
    </reaction>
    <physiologicalReaction direction="left-to-right" evidence="8">
        <dbReference type="Rhea" id="RHEA:21257"/>
    </physiologicalReaction>
</comment>
<dbReference type="GO" id="GO:0009423">
    <property type="term" value="P:chorismate biosynthetic process"/>
    <property type="evidence" value="ECO:0007669"/>
    <property type="project" value="UniProtKB-UniRule"/>
</dbReference>
<feature type="binding site" evidence="9">
    <location>
        <position position="166"/>
    </location>
    <ligand>
        <name>3-phosphoshikimate</name>
        <dbReference type="ChEBI" id="CHEBI:145989"/>
    </ligand>
</feature>
<keyword evidence="4 9" id="KW-0963">Cytoplasm</keyword>
<feature type="binding site" evidence="9">
    <location>
        <position position="91"/>
    </location>
    <ligand>
        <name>phosphoenolpyruvate</name>
        <dbReference type="ChEBI" id="CHEBI:58702"/>
    </ligand>
</feature>
<evidence type="ECO:0000256" key="8">
    <source>
        <dbReference type="ARBA" id="ARBA00044633"/>
    </source>
</evidence>
<evidence type="ECO:0000256" key="9">
    <source>
        <dbReference type="HAMAP-Rule" id="MF_00210"/>
    </source>
</evidence>
<feature type="active site" description="Proton acceptor" evidence="9">
    <location>
        <position position="312"/>
    </location>
</feature>
<evidence type="ECO:0000256" key="1">
    <source>
        <dbReference type="ARBA" id="ARBA00002174"/>
    </source>
</evidence>
<feature type="binding site" evidence="9">
    <location>
        <position position="19"/>
    </location>
    <ligand>
        <name>3-phosphoshikimate</name>
        <dbReference type="ChEBI" id="CHEBI:145989"/>
    </ligand>
</feature>
<accession>A0A9D1PAT6</accession>
<reference evidence="11" key="1">
    <citation type="journal article" date="2021" name="PeerJ">
        <title>Extensive microbial diversity within the chicken gut microbiome revealed by metagenomics and culture.</title>
        <authorList>
            <person name="Gilroy R."/>
            <person name="Ravi A."/>
            <person name="Getino M."/>
            <person name="Pursley I."/>
            <person name="Horton D.L."/>
            <person name="Alikhan N.F."/>
            <person name="Baker D."/>
            <person name="Gharbi K."/>
            <person name="Hall N."/>
            <person name="Watson M."/>
            <person name="Adriaenssens E.M."/>
            <person name="Foster-Nyarko E."/>
            <person name="Jarju S."/>
            <person name="Secka A."/>
            <person name="Antonio M."/>
            <person name="Oren A."/>
            <person name="Chaudhuri R.R."/>
            <person name="La Ragione R."/>
            <person name="Hildebrand F."/>
            <person name="Pallen M.J."/>
        </authorList>
    </citation>
    <scope>NUCLEOTIDE SEQUENCE</scope>
    <source>
        <strain evidence="11">CHK195-9823</strain>
    </source>
</reference>
<evidence type="ECO:0000256" key="7">
    <source>
        <dbReference type="ARBA" id="ARBA00023141"/>
    </source>
</evidence>
<evidence type="ECO:0000256" key="2">
    <source>
        <dbReference type="ARBA" id="ARBA00004811"/>
    </source>
</evidence>
<dbReference type="FunFam" id="3.65.10.10:FF:000006">
    <property type="entry name" value="3-phosphoshikimate 1-carboxyvinyltransferase"/>
    <property type="match status" value="1"/>
</dbReference>
<dbReference type="GO" id="GO:0003866">
    <property type="term" value="F:3-phosphoshikimate 1-carboxyvinyltransferase activity"/>
    <property type="evidence" value="ECO:0007669"/>
    <property type="project" value="UniProtKB-UniRule"/>
</dbReference>
<comment type="caution">
    <text evidence="9">Lacks conserved residue(s) required for the propagation of feature annotation.</text>
</comment>
<comment type="function">
    <text evidence="1 9">Catalyzes the transfer of the enolpyruvyl moiety of phosphoenolpyruvate (PEP) to the 5-hydroxyl of shikimate-3-phosphate (S3P) to produce enolpyruvyl shikimate-3-phosphate and inorganic phosphate.</text>
</comment>
<dbReference type="InterPro" id="IPR013792">
    <property type="entry name" value="RNA3'P_cycl/enolpyr_Trfase_a/b"/>
</dbReference>
<feature type="binding site" evidence="9">
    <location>
        <position position="19"/>
    </location>
    <ligand>
        <name>phosphoenolpyruvate</name>
        <dbReference type="ChEBI" id="CHEBI:58702"/>
    </ligand>
</feature>
<dbReference type="InterPro" id="IPR001986">
    <property type="entry name" value="Enolpyruvate_Tfrase_dom"/>
</dbReference>
<dbReference type="NCBIfam" id="TIGR01356">
    <property type="entry name" value="aroA"/>
    <property type="match status" value="1"/>
</dbReference>
<dbReference type="Pfam" id="PF00275">
    <property type="entry name" value="EPSP_synthase"/>
    <property type="match status" value="1"/>
</dbReference>
<dbReference type="SUPFAM" id="SSF55205">
    <property type="entry name" value="EPT/RTPC-like"/>
    <property type="match status" value="1"/>
</dbReference>
<dbReference type="GO" id="GO:0009073">
    <property type="term" value="P:aromatic amino acid family biosynthetic process"/>
    <property type="evidence" value="ECO:0007669"/>
    <property type="project" value="UniProtKB-KW"/>
</dbReference>
<dbReference type="PANTHER" id="PTHR21090:SF5">
    <property type="entry name" value="PENTAFUNCTIONAL AROM POLYPEPTIDE"/>
    <property type="match status" value="1"/>
</dbReference>
<dbReference type="PIRSF" id="PIRSF000505">
    <property type="entry name" value="EPSPS"/>
    <property type="match status" value="1"/>
</dbReference>
<dbReference type="GO" id="GO:0005737">
    <property type="term" value="C:cytoplasm"/>
    <property type="evidence" value="ECO:0007669"/>
    <property type="project" value="UniProtKB-SubCell"/>
</dbReference>
<keyword evidence="7 9" id="KW-0057">Aromatic amino acid biosynthesis</keyword>
<sequence>MKFRKSAPLKGEITVPGDKSISHRSVMLGAISKGTTSITNFLEGADCLSTIDCFRKMGIEIDRKPEEILIHGKGLHGLQTPSDILDVGNSGTTVRLLSGILAGQTFQSTLTGDDSIQKRPMKRIITPLTAMGGEIKSIRDNDCVPLQIQGRPLKGIHYDSPVSSAQVKSCVLLAGLYADGPTSVTEPYLSRNHSELMLRSFGASVTSKDTTVTIEPEPELTGQKVVVPGDISSAAYFIAAGLLVPGSEILIKNVGTNPTRDGILRVCRQMGADIQLLDPREHCQEPAADILVRFSSLKGTQIQGELIPSLIDELPVIAVMAAFAEGTTVIRDAQELKVKESNRLDIMVHHLQAMGADVTPTEDGMIIRGGAPLHGASLDSHLDHRIAMSFAVAGLAADGETEITRADCVNISYPGFYEDLQSLQP</sequence>
<dbReference type="InterPro" id="IPR036968">
    <property type="entry name" value="Enolpyruvate_Tfrase_sf"/>
</dbReference>
<feature type="binding site" evidence="9">
    <location>
        <position position="24"/>
    </location>
    <ligand>
        <name>3-phosphoshikimate</name>
        <dbReference type="ChEBI" id="CHEBI:145989"/>
    </ligand>
</feature>
<comment type="similarity">
    <text evidence="3 9">Belongs to the EPSP synthase family.</text>
</comment>
<comment type="caution">
    <text evidence="11">The sequence shown here is derived from an EMBL/GenBank/DDBJ whole genome shotgun (WGS) entry which is preliminary data.</text>
</comment>
<proteinExistence type="inferred from homology"/>
<comment type="pathway">
    <text evidence="2 9">Metabolic intermediate biosynthesis; chorismate biosynthesis; chorismate from D-erythrose 4-phosphate and phosphoenolpyruvate: step 6/7.</text>
</comment>
<organism evidence="11 12">
    <name type="scientific">Candidatus Blautia stercorigallinarum</name>
    <dbReference type="NCBI Taxonomy" id="2838501"/>
    <lineage>
        <taxon>Bacteria</taxon>
        <taxon>Bacillati</taxon>
        <taxon>Bacillota</taxon>
        <taxon>Clostridia</taxon>
        <taxon>Lachnospirales</taxon>
        <taxon>Lachnospiraceae</taxon>
        <taxon>Blautia</taxon>
    </lineage>
</organism>
<dbReference type="FunFam" id="3.65.10.10:FF:000005">
    <property type="entry name" value="3-phosphoshikimate 1-carboxyvinyltransferase"/>
    <property type="match status" value="1"/>
</dbReference>
<dbReference type="Gene3D" id="3.65.10.10">
    <property type="entry name" value="Enolpyruvate transferase domain"/>
    <property type="match status" value="2"/>
</dbReference>
<comment type="subunit">
    <text evidence="9">Monomer.</text>
</comment>
<dbReference type="HAMAP" id="MF_00210">
    <property type="entry name" value="EPSP_synth"/>
    <property type="match status" value="1"/>
</dbReference>
<keyword evidence="5 9" id="KW-0028">Amino-acid biosynthesis</keyword>
<comment type="subcellular location">
    <subcellularLocation>
        <location evidence="9">Cytoplasm</location>
    </subcellularLocation>
</comment>
<gene>
    <name evidence="9 11" type="primary">aroA</name>
    <name evidence="11" type="ORF">H9747_02380</name>
</gene>
<dbReference type="EC" id="2.5.1.19" evidence="9"/>
<feature type="binding site" evidence="9">
    <location>
        <position position="164"/>
    </location>
    <ligand>
        <name>3-phosphoshikimate</name>
        <dbReference type="ChEBI" id="CHEBI:145989"/>
    </ligand>
</feature>
<feature type="domain" description="Enolpyruvate transferase" evidence="10">
    <location>
        <begin position="4"/>
        <end position="420"/>
    </location>
</feature>
<name>A0A9D1PAT6_9FIRM</name>
<evidence type="ECO:0000256" key="3">
    <source>
        <dbReference type="ARBA" id="ARBA00009948"/>
    </source>
</evidence>
<feature type="binding site" evidence="9">
    <location>
        <position position="339"/>
    </location>
    <ligand>
        <name>3-phosphoshikimate</name>
        <dbReference type="ChEBI" id="CHEBI:145989"/>
    </ligand>
</feature>
<feature type="binding site" evidence="9">
    <location>
        <position position="385"/>
    </location>
    <ligand>
        <name>phosphoenolpyruvate</name>
        <dbReference type="ChEBI" id="CHEBI:58702"/>
    </ligand>
</feature>